<evidence type="ECO:0000259" key="1">
    <source>
        <dbReference type="Pfam" id="PF03050"/>
    </source>
</evidence>
<sequence length="179" mass="20265">MVSDGYTAWRTLHGATHIGCMAHSRRRFVDALKARKNGGGPPEQALRFFEQLYRIERQAREIKPDAGETQADCIRRFRQQHSLPVLNALKTWLDNIAPKVVPDTKLGDAVSYTLNQWDHLTRYTSDGRIPIDNNILERYIRVFATGRKSWLFSDTADGAKASAVIYSLMLTCRACGVDP</sequence>
<feature type="domain" description="Transposase IS66 central" evidence="1">
    <location>
        <begin position="1"/>
        <end position="160"/>
    </location>
</feature>
<evidence type="ECO:0000313" key="2">
    <source>
        <dbReference type="EMBL" id="MBB4276673.1"/>
    </source>
</evidence>
<reference evidence="2 3" key="1">
    <citation type="submission" date="2020-08" db="EMBL/GenBank/DDBJ databases">
        <title>Genomic Encyclopedia of Type Strains, Phase IV (KMG-V): Genome sequencing to study the core and pangenomes of soil and plant-associated prokaryotes.</title>
        <authorList>
            <person name="Whitman W."/>
        </authorList>
    </citation>
    <scope>NUCLEOTIDE SEQUENCE [LARGE SCALE GENOMIC DNA]</scope>
    <source>
        <strain evidence="2 3">SEMIA 402</strain>
    </source>
</reference>
<name>A0A7W6RQ92_9HYPH</name>
<gene>
    <name evidence="2" type="ORF">GGE12_004470</name>
</gene>
<protein>
    <recommendedName>
        <fullName evidence="1">Transposase IS66 central domain-containing protein</fullName>
    </recommendedName>
</protein>
<comment type="caution">
    <text evidence="2">The sequence shown here is derived from an EMBL/GenBank/DDBJ whole genome shotgun (WGS) entry which is preliminary data.</text>
</comment>
<dbReference type="InterPro" id="IPR004291">
    <property type="entry name" value="Transposase_IS66_central"/>
</dbReference>
<dbReference type="Pfam" id="PF03050">
    <property type="entry name" value="DDE_Tnp_IS66"/>
    <property type="match status" value="1"/>
</dbReference>
<dbReference type="AlphaFoldDB" id="A0A7W6RQ92"/>
<evidence type="ECO:0000313" key="3">
    <source>
        <dbReference type="Proteomes" id="UP000533641"/>
    </source>
</evidence>
<dbReference type="EMBL" id="JACIGM010000009">
    <property type="protein sequence ID" value="MBB4276673.1"/>
    <property type="molecule type" value="Genomic_DNA"/>
</dbReference>
<dbReference type="InterPro" id="IPR052344">
    <property type="entry name" value="Transposase-related"/>
</dbReference>
<dbReference type="NCBIfam" id="NF033517">
    <property type="entry name" value="transpos_IS66"/>
    <property type="match status" value="1"/>
</dbReference>
<dbReference type="Proteomes" id="UP000533641">
    <property type="component" value="Unassembled WGS sequence"/>
</dbReference>
<organism evidence="2 3">
    <name type="scientific">Rhizobium mongolense</name>
    <dbReference type="NCBI Taxonomy" id="57676"/>
    <lineage>
        <taxon>Bacteria</taxon>
        <taxon>Pseudomonadati</taxon>
        <taxon>Pseudomonadota</taxon>
        <taxon>Alphaproteobacteria</taxon>
        <taxon>Hyphomicrobiales</taxon>
        <taxon>Rhizobiaceae</taxon>
        <taxon>Rhizobium/Agrobacterium group</taxon>
        <taxon>Rhizobium</taxon>
    </lineage>
</organism>
<proteinExistence type="predicted"/>
<accession>A0A7W6RQ92</accession>
<dbReference type="PANTHER" id="PTHR33678">
    <property type="entry name" value="BLL1576 PROTEIN"/>
    <property type="match status" value="1"/>
</dbReference>